<organism evidence="4 5">
    <name type="scientific">Chitinophaga polysaccharea</name>
    <dbReference type="NCBI Taxonomy" id="1293035"/>
    <lineage>
        <taxon>Bacteria</taxon>
        <taxon>Pseudomonadati</taxon>
        <taxon>Bacteroidota</taxon>
        <taxon>Chitinophagia</taxon>
        <taxon>Chitinophagales</taxon>
        <taxon>Chitinophagaceae</taxon>
        <taxon>Chitinophaga</taxon>
    </lineage>
</organism>
<proteinExistence type="inferred from homology"/>
<evidence type="ECO:0000259" key="3">
    <source>
        <dbReference type="PROSITE" id="PS50106"/>
    </source>
</evidence>
<dbReference type="PANTHER" id="PTHR22939">
    <property type="entry name" value="SERINE PROTEASE FAMILY S1C HTRA-RELATED"/>
    <property type="match status" value="1"/>
</dbReference>
<protein>
    <submittedName>
        <fullName evidence="4">PDZ domain-containing protein</fullName>
    </submittedName>
</protein>
<keyword evidence="5" id="KW-1185">Reference proteome</keyword>
<feature type="chain" id="PRO_5021741619" evidence="2">
    <location>
        <begin position="24"/>
        <end position="340"/>
    </location>
</feature>
<dbReference type="PANTHER" id="PTHR22939:SF129">
    <property type="entry name" value="SERINE PROTEASE HTRA2, MITOCHONDRIAL"/>
    <property type="match status" value="1"/>
</dbReference>
<evidence type="ECO:0000256" key="1">
    <source>
        <dbReference type="ARBA" id="ARBA00010541"/>
    </source>
</evidence>
<feature type="signal peptide" evidence="2">
    <location>
        <begin position="1"/>
        <end position="23"/>
    </location>
</feature>
<keyword evidence="2" id="KW-0732">Signal</keyword>
<dbReference type="InterPro" id="IPR001478">
    <property type="entry name" value="PDZ"/>
</dbReference>
<dbReference type="Pfam" id="PF13180">
    <property type="entry name" value="PDZ_2"/>
    <property type="match status" value="2"/>
</dbReference>
<dbReference type="InterPro" id="IPR036034">
    <property type="entry name" value="PDZ_sf"/>
</dbReference>
<evidence type="ECO:0000313" key="5">
    <source>
        <dbReference type="Proteomes" id="UP000320811"/>
    </source>
</evidence>
<dbReference type="Gene3D" id="2.30.42.10">
    <property type="match status" value="2"/>
</dbReference>
<dbReference type="SMART" id="SM00228">
    <property type="entry name" value="PDZ"/>
    <property type="match status" value="2"/>
</dbReference>
<dbReference type="OrthoDB" id="9781273at2"/>
<evidence type="ECO:0000313" key="4">
    <source>
        <dbReference type="EMBL" id="TWF45006.1"/>
    </source>
</evidence>
<dbReference type="PROSITE" id="PS50106">
    <property type="entry name" value="PDZ"/>
    <property type="match status" value="2"/>
</dbReference>
<dbReference type="EMBL" id="VIWO01000001">
    <property type="protein sequence ID" value="TWF45006.1"/>
    <property type="molecule type" value="Genomic_DNA"/>
</dbReference>
<accession>A0A561Q3T5</accession>
<feature type="domain" description="PDZ" evidence="3">
    <location>
        <begin position="113"/>
        <end position="160"/>
    </location>
</feature>
<dbReference type="SUPFAM" id="SSF50156">
    <property type="entry name" value="PDZ domain-like"/>
    <property type="match status" value="2"/>
</dbReference>
<comment type="similarity">
    <text evidence="1">Belongs to the peptidase S1C family.</text>
</comment>
<sequence length="340" mass="36981">MTRLLQILTLAGFSCFTMSAVSAQSQTPSKDQMGEFDEIVIKHKSDKDGKVTVEIKNGDILVNGEKIDQYNDPNLSVFRRKITPRNGNTLSFDSDNPRDNFSLFNDDDSGSDNMPLPVNKAMLGVITEKKAATGVTVKSVAKGTPADKSGIKPGDIITAVGPDKINEPAELYEAIGKHAPSDEITITYIRDGKPKSVIVKLEARKDLGTSEGWNNLPPRNMPRSFSFPSPYPRGEQPFGYGWRHQADEGEKLGLQVQDTENDEGAVVIDIAPGSVAAKAGFQKNDIVTELAGTPVKNVTDLSGAYRTNREKGQFSATVKRNNNTTTLTVKVPKKLNKADL</sequence>
<comment type="caution">
    <text evidence="4">The sequence shown here is derived from an EMBL/GenBank/DDBJ whole genome shotgun (WGS) entry which is preliminary data.</text>
</comment>
<gene>
    <name evidence="4" type="ORF">FHW36_101932</name>
</gene>
<dbReference type="AlphaFoldDB" id="A0A561Q3T5"/>
<name>A0A561Q3T5_9BACT</name>
<dbReference type="Proteomes" id="UP000320811">
    <property type="component" value="Unassembled WGS sequence"/>
</dbReference>
<dbReference type="PROSITE" id="PS51257">
    <property type="entry name" value="PROKAR_LIPOPROTEIN"/>
    <property type="match status" value="1"/>
</dbReference>
<feature type="domain" description="PDZ" evidence="3">
    <location>
        <begin position="245"/>
        <end position="299"/>
    </location>
</feature>
<dbReference type="RefSeq" id="WP_145662903.1">
    <property type="nucleotide sequence ID" value="NZ_VIWO01000001.1"/>
</dbReference>
<evidence type="ECO:0000256" key="2">
    <source>
        <dbReference type="SAM" id="SignalP"/>
    </source>
</evidence>
<reference evidence="4 5" key="1">
    <citation type="submission" date="2019-06" db="EMBL/GenBank/DDBJ databases">
        <title>Sorghum-associated microbial communities from plants grown in Nebraska, USA.</title>
        <authorList>
            <person name="Schachtman D."/>
        </authorList>
    </citation>
    <scope>NUCLEOTIDE SEQUENCE [LARGE SCALE GENOMIC DNA]</scope>
    <source>
        <strain evidence="4 5">1209</strain>
    </source>
</reference>